<proteinExistence type="predicted"/>
<protein>
    <submittedName>
        <fullName evidence="2">Uncharacterized protein</fullName>
    </submittedName>
</protein>
<accession>A0ABV3ZKX6</accession>
<feature type="region of interest" description="Disordered" evidence="1">
    <location>
        <begin position="33"/>
        <end position="62"/>
    </location>
</feature>
<organism evidence="2 3">
    <name type="scientific">Danxiaibacter flavus</name>
    <dbReference type="NCBI Taxonomy" id="3049108"/>
    <lineage>
        <taxon>Bacteria</taxon>
        <taxon>Pseudomonadati</taxon>
        <taxon>Bacteroidota</taxon>
        <taxon>Chitinophagia</taxon>
        <taxon>Chitinophagales</taxon>
        <taxon>Chitinophagaceae</taxon>
        <taxon>Danxiaibacter</taxon>
    </lineage>
</organism>
<gene>
    <name evidence="2" type="ORF">QTN47_16465</name>
</gene>
<comment type="caution">
    <text evidence="2">The sequence shown here is derived from an EMBL/GenBank/DDBJ whole genome shotgun (WGS) entry which is preliminary data.</text>
</comment>
<name>A0ABV3ZKX6_9BACT</name>
<evidence type="ECO:0000313" key="3">
    <source>
        <dbReference type="Proteomes" id="UP001560573"/>
    </source>
</evidence>
<reference evidence="2 3" key="1">
    <citation type="submission" date="2023-07" db="EMBL/GenBank/DDBJ databases">
        <authorList>
            <person name="Lian W.-H."/>
        </authorList>
    </citation>
    <scope>NUCLEOTIDE SEQUENCE [LARGE SCALE GENOMIC DNA]</scope>
    <source>
        <strain evidence="2 3">SYSU DXS3180</strain>
    </source>
</reference>
<sequence>MKKLLLSGLVTVAVFGTAITVGHTQKVNSKALASYESYQDTTKKDTSKKDTTRKPDAAQVKQ</sequence>
<dbReference type="RefSeq" id="WP_369330512.1">
    <property type="nucleotide sequence ID" value="NZ_JAULBC010000005.1"/>
</dbReference>
<dbReference type="EMBL" id="JAULBC010000005">
    <property type="protein sequence ID" value="MEX6689104.1"/>
    <property type="molecule type" value="Genomic_DNA"/>
</dbReference>
<feature type="compositionally biased region" description="Basic and acidic residues" evidence="1">
    <location>
        <begin position="41"/>
        <end position="56"/>
    </location>
</feature>
<keyword evidence="3" id="KW-1185">Reference proteome</keyword>
<evidence type="ECO:0000313" key="2">
    <source>
        <dbReference type="EMBL" id="MEX6689104.1"/>
    </source>
</evidence>
<dbReference type="Proteomes" id="UP001560573">
    <property type="component" value="Unassembled WGS sequence"/>
</dbReference>
<evidence type="ECO:0000256" key="1">
    <source>
        <dbReference type="SAM" id="MobiDB-lite"/>
    </source>
</evidence>